<dbReference type="OrthoDB" id="9768793at2"/>
<evidence type="ECO:0000313" key="5">
    <source>
        <dbReference type="Proteomes" id="UP000186857"/>
    </source>
</evidence>
<feature type="region of interest" description="Disordered" evidence="2">
    <location>
        <begin position="326"/>
        <end position="349"/>
    </location>
</feature>
<dbReference type="AlphaFoldDB" id="A0A1Q8V7E1"/>
<name>A0A1Q8V7E1_9ACTO</name>
<dbReference type="Pfam" id="PF00248">
    <property type="entry name" value="Aldo_ket_red"/>
    <property type="match status" value="1"/>
</dbReference>
<dbReference type="Proteomes" id="UP000186857">
    <property type="component" value="Unassembled WGS sequence"/>
</dbReference>
<dbReference type="InterPro" id="IPR023210">
    <property type="entry name" value="NADP_OxRdtase_dom"/>
</dbReference>
<dbReference type="PANTHER" id="PTHR43625:SF40">
    <property type="entry name" value="ALDO-KETO REDUCTASE YAKC [NADP(+)]"/>
    <property type="match status" value="1"/>
</dbReference>
<protein>
    <submittedName>
        <fullName evidence="4">Aldo/keto reductase</fullName>
    </submittedName>
</protein>
<dbReference type="InterPro" id="IPR050791">
    <property type="entry name" value="Aldo-Keto_reductase"/>
</dbReference>
<sequence>MTFIESADTTIHHLGALETSALGLGCMGLSQGYGPADDGESLSAIHAALDSGITMLDTAMSYGQGHNEEIVGRAVSTSGIARDSLQIATKLGIVRREGGVQLDAHPSRIAAYCDASLRRLGMETIDLYYLHRVDPQVPIEESIAAMADLVAQGKVRHLGVSEVTPEELRRAHAVHPIAAVQMEWSLMWREPELSIVPAARDLGVGLVPYSPLGRGLLSGRIDAGTVADSPFRANDPRFNGDHLSANLSQVAALTHLARSWDMTTAQVALAWLLSQGDDVVPIPGTRRADRVRENASAMSCRLTAEELEMLNSAVPAGAWEGDRRSFAVPVTARSTPHRDERQARDTDAR</sequence>
<organism evidence="4 5">
    <name type="scientific">Actinomyces oris</name>
    <dbReference type="NCBI Taxonomy" id="544580"/>
    <lineage>
        <taxon>Bacteria</taxon>
        <taxon>Bacillati</taxon>
        <taxon>Actinomycetota</taxon>
        <taxon>Actinomycetes</taxon>
        <taxon>Actinomycetales</taxon>
        <taxon>Actinomycetaceae</taxon>
        <taxon>Actinomyces</taxon>
    </lineage>
</organism>
<feature type="domain" description="NADP-dependent oxidoreductase" evidence="3">
    <location>
        <begin position="22"/>
        <end position="313"/>
    </location>
</feature>
<evidence type="ECO:0000256" key="1">
    <source>
        <dbReference type="ARBA" id="ARBA00023002"/>
    </source>
</evidence>
<dbReference type="PANTHER" id="PTHR43625">
    <property type="entry name" value="AFLATOXIN B1 ALDEHYDE REDUCTASE"/>
    <property type="match status" value="1"/>
</dbReference>
<dbReference type="SUPFAM" id="SSF51430">
    <property type="entry name" value="NAD(P)-linked oxidoreductase"/>
    <property type="match status" value="1"/>
</dbReference>
<dbReference type="Gene3D" id="3.20.20.100">
    <property type="entry name" value="NADP-dependent oxidoreductase domain"/>
    <property type="match status" value="1"/>
</dbReference>
<dbReference type="RefSeq" id="WP_075377084.1">
    <property type="nucleotide sequence ID" value="NZ_MSKJ01000018.1"/>
</dbReference>
<dbReference type="GO" id="GO:0005737">
    <property type="term" value="C:cytoplasm"/>
    <property type="evidence" value="ECO:0007669"/>
    <property type="project" value="TreeGrafter"/>
</dbReference>
<dbReference type="GO" id="GO:0016491">
    <property type="term" value="F:oxidoreductase activity"/>
    <property type="evidence" value="ECO:0007669"/>
    <property type="project" value="UniProtKB-KW"/>
</dbReference>
<evidence type="ECO:0000313" key="4">
    <source>
        <dbReference type="EMBL" id="OLO44018.1"/>
    </source>
</evidence>
<reference evidence="4 5" key="1">
    <citation type="submission" date="2016-12" db="EMBL/GenBank/DDBJ databases">
        <title>Genomic Comparison of strains in the 'Actinomyces naeslundii' Group.</title>
        <authorList>
            <person name="Mughal S.R."/>
            <person name="Do T."/>
            <person name="Gilbert S.C."/>
            <person name="Witherden E.A."/>
            <person name="Didelot X."/>
            <person name="Beighton D."/>
        </authorList>
    </citation>
    <scope>NUCLEOTIDE SEQUENCE [LARGE SCALE GENOMIC DNA]</scope>
    <source>
        <strain evidence="4 5">CCUG 33920</strain>
    </source>
</reference>
<evidence type="ECO:0000256" key="2">
    <source>
        <dbReference type="SAM" id="MobiDB-lite"/>
    </source>
</evidence>
<keyword evidence="1" id="KW-0560">Oxidoreductase</keyword>
<feature type="compositionally biased region" description="Basic and acidic residues" evidence="2">
    <location>
        <begin position="336"/>
        <end position="349"/>
    </location>
</feature>
<accession>A0A1Q8V7E1</accession>
<gene>
    <name evidence="4" type="ORF">BKH29_08700</name>
</gene>
<proteinExistence type="predicted"/>
<evidence type="ECO:0000259" key="3">
    <source>
        <dbReference type="Pfam" id="PF00248"/>
    </source>
</evidence>
<comment type="caution">
    <text evidence="4">The sequence shown here is derived from an EMBL/GenBank/DDBJ whole genome shotgun (WGS) entry which is preliminary data.</text>
</comment>
<dbReference type="InterPro" id="IPR036812">
    <property type="entry name" value="NAD(P)_OxRdtase_dom_sf"/>
</dbReference>
<dbReference type="EMBL" id="MSKJ01000018">
    <property type="protein sequence ID" value="OLO44018.1"/>
    <property type="molecule type" value="Genomic_DNA"/>
</dbReference>